<proteinExistence type="predicted"/>
<feature type="domain" description="[Acyl-carrier-protein] S-malonyltransferase-like inserted helical" evidence="2">
    <location>
        <begin position="382"/>
        <end position="461"/>
    </location>
</feature>
<evidence type="ECO:0000313" key="4">
    <source>
        <dbReference type="Proteomes" id="UP000184501"/>
    </source>
</evidence>
<dbReference type="RefSeq" id="WP_073489982.1">
    <property type="nucleotide sequence ID" value="NZ_FQVN01000019.1"/>
</dbReference>
<accession>A0A1M5PRX4</accession>
<dbReference type="InterPro" id="IPR049489">
    <property type="entry name" value="FabD-like_helical_ins"/>
</dbReference>
<dbReference type="EMBL" id="FQVN01000019">
    <property type="protein sequence ID" value="SHH04279.1"/>
    <property type="molecule type" value="Genomic_DNA"/>
</dbReference>
<evidence type="ECO:0000313" key="3">
    <source>
        <dbReference type="EMBL" id="SHH04279.1"/>
    </source>
</evidence>
<dbReference type="PANTHER" id="PTHR32332:SF20">
    <property type="entry name" value="2-NITROPROPANE DIOXYGENASE-LIKE PROTEIN"/>
    <property type="match status" value="1"/>
</dbReference>
<name>A0A1M5PRX4_STRHI</name>
<dbReference type="InterPro" id="IPR014179">
    <property type="entry name" value="PfaD-like_TIM-barrel"/>
</dbReference>
<feature type="region of interest" description="Disordered" evidence="1">
    <location>
        <begin position="525"/>
        <end position="546"/>
    </location>
</feature>
<gene>
    <name evidence="3" type="ORF">SAMN05444320_11944</name>
</gene>
<dbReference type="Pfam" id="PF21607">
    <property type="entry name" value="FabD_helical_ins"/>
    <property type="match status" value="1"/>
</dbReference>
<protein>
    <submittedName>
        <fullName evidence="3">PfaD family protein</fullName>
    </submittedName>
</protein>
<organism evidence="3 4">
    <name type="scientific">Streptoalloteichus hindustanus</name>
    <dbReference type="NCBI Taxonomy" id="2017"/>
    <lineage>
        <taxon>Bacteria</taxon>
        <taxon>Bacillati</taxon>
        <taxon>Actinomycetota</taxon>
        <taxon>Actinomycetes</taxon>
        <taxon>Pseudonocardiales</taxon>
        <taxon>Pseudonocardiaceae</taxon>
        <taxon>Streptoalloteichus</taxon>
    </lineage>
</organism>
<keyword evidence="4" id="KW-1185">Reference proteome</keyword>
<dbReference type="NCBIfam" id="TIGR02814">
    <property type="entry name" value="pfaD_fam"/>
    <property type="match status" value="1"/>
</dbReference>
<dbReference type="Gene3D" id="3.20.20.70">
    <property type="entry name" value="Aldolase class I"/>
    <property type="match status" value="2"/>
</dbReference>
<reference evidence="3 4" key="1">
    <citation type="submission" date="2016-11" db="EMBL/GenBank/DDBJ databases">
        <authorList>
            <person name="Jaros S."/>
            <person name="Januszkiewicz K."/>
            <person name="Wedrychowicz H."/>
        </authorList>
    </citation>
    <scope>NUCLEOTIDE SEQUENCE [LARGE SCALE GENOMIC DNA]</scope>
    <source>
        <strain evidence="3 4">DSM 44523</strain>
    </source>
</reference>
<dbReference type="AlphaFoldDB" id="A0A1M5PRX4"/>
<evidence type="ECO:0000256" key="1">
    <source>
        <dbReference type="SAM" id="MobiDB-lite"/>
    </source>
</evidence>
<sequence>MTSSSPPALTPGAVPPQRGVHHDIENIRQIIAATDAPCFVVRTPRGLGACAALPSESPVDVLAYCPPTPPERLGSAEFPRRHGVRQPYMAGAMGGGVASVPLVVALARAGFLASYGAAGVDPARVDEAVGRLRRELPGGSFAVNLHDDARRPDQVETLVELFLRRGVRCVEASAFAQLAPALVRYRAAGLRRDPQGRVLAEHRVVAKVVGVEAAERFLAPAPGPLLGALVARGQLTPEQAELAARVPMADDVTVEVDGAGDACPWAVALPTVLAARDRAQARYGYPEPVGVGVAGGIGTPVAAAAAFHLGVDYVVTGSVNQSCVEAATSDAVKRLLARAGVGSCELAPCATGFEDGAVVPVLRDGTRYSARARRLRQVFLAHEAIHEIAPTERRWLEAQVFGCGLDQAWRRVRDQLGQQDPAALDRAERDPKQTMALLFRWHLARTAGWAVDGDPTHEQDYQIRCGAAMGAFNDWVRGTVLEPLPNRRVAEVARHVMRGAAFHARVAQLRLAGLRLPEVCATYRLSPPARPQDRPATAARNGRTYG</sequence>
<dbReference type="InterPro" id="IPR013785">
    <property type="entry name" value="Aldolase_TIM"/>
</dbReference>
<dbReference type="Proteomes" id="UP000184501">
    <property type="component" value="Unassembled WGS sequence"/>
</dbReference>
<dbReference type="SUPFAM" id="SSF51395">
    <property type="entry name" value="FMN-linked oxidoreductases"/>
    <property type="match status" value="1"/>
</dbReference>
<dbReference type="PANTHER" id="PTHR32332">
    <property type="entry name" value="2-NITROPROPANE DIOXYGENASE"/>
    <property type="match status" value="1"/>
</dbReference>
<evidence type="ECO:0000259" key="2">
    <source>
        <dbReference type="Pfam" id="PF21607"/>
    </source>
</evidence>
<dbReference type="STRING" id="2017.SAMN05444320_11944"/>